<name>L0L0L7_METHD</name>
<dbReference type="STRING" id="867904.Metho_1734"/>
<dbReference type="AlphaFoldDB" id="L0L0L7"/>
<dbReference type="Proteomes" id="UP000010866">
    <property type="component" value="Chromosome"/>
</dbReference>
<evidence type="ECO:0000259" key="2">
    <source>
        <dbReference type="Pfam" id="PF13439"/>
    </source>
</evidence>
<dbReference type="Gene3D" id="3.40.50.2000">
    <property type="entry name" value="Glycogen Phosphorylase B"/>
    <property type="match status" value="2"/>
</dbReference>
<dbReference type="Pfam" id="PF13439">
    <property type="entry name" value="Glyco_transf_4"/>
    <property type="match status" value="1"/>
</dbReference>
<dbReference type="InterPro" id="IPR028098">
    <property type="entry name" value="Glyco_trans_4-like_N"/>
</dbReference>
<gene>
    <name evidence="3" type="ordered locus">Metho_1734</name>
</gene>
<protein>
    <submittedName>
        <fullName evidence="3">Glycosyltransferase</fullName>
    </submittedName>
</protein>
<dbReference type="Pfam" id="PF00534">
    <property type="entry name" value="Glycos_transf_1"/>
    <property type="match status" value="1"/>
</dbReference>
<dbReference type="PANTHER" id="PTHR12526">
    <property type="entry name" value="GLYCOSYLTRANSFERASE"/>
    <property type="match status" value="1"/>
</dbReference>
<accession>L0L0L7</accession>
<feature type="domain" description="Glycosyltransferase subfamily 4-like N-terminal" evidence="2">
    <location>
        <begin position="74"/>
        <end position="199"/>
    </location>
</feature>
<feature type="domain" description="Glycosyl transferase family 1" evidence="1">
    <location>
        <begin position="207"/>
        <end position="370"/>
    </location>
</feature>
<keyword evidence="4" id="KW-1185">Reference proteome</keyword>
<evidence type="ECO:0000313" key="3">
    <source>
        <dbReference type="EMBL" id="AGB49923.1"/>
    </source>
</evidence>
<evidence type="ECO:0000259" key="1">
    <source>
        <dbReference type="Pfam" id="PF00534"/>
    </source>
</evidence>
<dbReference type="InterPro" id="IPR001296">
    <property type="entry name" value="Glyco_trans_1"/>
</dbReference>
<organism evidence="3 4">
    <name type="scientific">Methanomethylovorans hollandica (strain DSM 15978 / NBRC 107637 / DMS1)</name>
    <dbReference type="NCBI Taxonomy" id="867904"/>
    <lineage>
        <taxon>Archaea</taxon>
        <taxon>Methanobacteriati</taxon>
        <taxon>Methanobacteriota</taxon>
        <taxon>Stenosarchaea group</taxon>
        <taxon>Methanomicrobia</taxon>
        <taxon>Methanosarcinales</taxon>
        <taxon>Methanosarcinaceae</taxon>
        <taxon>Methanomethylovorans</taxon>
    </lineage>
</organism>
<evidence type="ECO:0000313" key="4">
    <source>
        <dbReference type="Proteomes" id="UP000010866"/>
    </source>
</evidence>
<dbReference type="GO" id="GO:0016757">
    <property type="term" value="F:glycosyltransferase activity"/>
    <property type="evidence" value="ECO:0007669"/>
    <property type="project" value="InterPro"/>
</dbReference>
<proteinExistence type="predicted"/>
<keyword evidence="3" id="KW-0808">Transferase</keyword>
<reference evidence="4" key="1">
    <citation type="submission" date="2012-02" db="EMBL/GenBank/DDBJ databases">
        <title>Complete sequence of chromosome of Methanomethylovorans hollandica DSM 15978.</title>
        <authorList>
            <person name="Lucas S."/>
            <person name="Copeland A."/>
            <person name="Lapidus A."/>
            <person name="Glavina del Rio T."/>
            <person name="Dalin E."/>
            <person name="Tice H."/>
            <person name="Bruce D."/>
            <person name="Goodwin L."/>
            <person name="Pitluck S."/>
            <person name="Peters L."/>
            <person name="Mikhailova N."/>
            <person name="Held B."/>
            <person name="Kyrpides N."/>
            <person name="Mavromatis K."/>
            <person name="Ivanova N."/>
            <person name="Brettin T."/>
            <person name="Detter J.C."/>
            <person name="Han C."/>
            <person name="Larimer F."/>
            <person name="Land M."/>
            <person name="Hauser L."/>
            <person name="Markowitz V."/>
            <person name="Cheng J.-F."/>
            <person name="Hugenholtz P."/>
            <person name="Woyke T."/>
            <person name="Wu D."/>
            <person name="Spring S."/>
            <person name="Schroeder M."/>
            <person name="Brambilla E."/>
            <person name="Klenk H.-P."/>
            <person name="Eisen J.A."/>
        </authorList>
    </citation>
    <scope>NUCLEOTIDE SEQUENCE [LARGE SCALE GENOMIC DNA]</scope>
    <source>
        <strain evidence="4">DSM 15978 / NBRC 107637 / DMS1</strain>
    </source>
</reference>
<dbReference type="EMBL" id="CP003362">
    <property type="protein sequence ID" value="AGB49923.1"/>
    <property type="molecule type" value="Genomic_DNA"/>
</dbReference>
<dbReference type="SUPFAM" id="SSF53756">
    <property type="entry name" value="UDP-Glycosyltransferase/glycogen phosphorylase"/>
    <property type="match status" value="1"/>
</dbReference>
<sequence>MIPTDKKALFIIHAYNNFQKESINSTCNYFKSCSVLVRSNPISEFSKYIKVPFLETFKLDYKIDLNDVPPNISVHPTPVLYTPLNSQYKKLGEKHFKAAETSIKKNNIEFDLIHSHFTWSSGYASAKLKEKYNVPFVVTGHGYDIYSLPFKDEEWKERIEYVLNSADRIITVSNKNLSYIKKLDVKTPVHILPNGYRPDKFYPMNMEKCRKALGLPLDKKIIVAVGNLEEIKGHYYLVEAMAEVIKHRKDVLCFIVGGGKQERNLRRQIKNAGLENHVKLPGSKLHNEIPRWMNSCDLFVLPSLNEGNPTVMFECLGCGKPFIGTKVGGIPEIIVSDDYGLLAEPANSERLAETILLALDKNWDTTKIKAYSAQFTWAEIGKNIVDIYKTLL</sequence>
<dbReference type="KEGG" id="mhz:Metho_1734"/>
<dbReference type="CDD" id="cd03798">
    <property type="entry name" value="GT4_WlbH-like"/>
    <property type="match status" value="1"/>
</dbReference>
<dbReference type="PANTHER" id="PTHR12526:SF634">
    <property type="entry name" value="BLL3361 PROTEIN"/>
    <property type="match status" value="1"/>
</dbReference>
<dbReference type="HOGENOM" id="CLU_009583_2_4_2"/>